<organism evidence="2 3">
    <name type="scientific">Acer saccharum</name>
    <name type="common">Sugar maple</name>
    <dbReference type="NCBI Taxonomy" id="4024"/>
    <lineage>
        <taxon>Eukaryota</taxon>
        <taxon>Viridiplantae</taxon>
        <taxon>Streptophyta</taxon>
        <taxon>Embryophyta</taxon>
        <taxon>Tracheophyta</taxon>
        <taxon>Spermatophyta</taxon>
        <taxon>Magnoliopsida</taxon>
        <taxon>eudicotyledons</taxon>
        <taxon>Gunneridae</taxon>
        <taxon>Pentapetalae</taxon>
        <taxon>rosids</taxon>
        <taxon>malvids</taxon>
        <taxon>Sapindales</taxon>
        <taxon>Sapindaceae</taxon>
        <taxon>Hippocastanoideae</taxon>
        <taxon>Acereae</taxon>
        <taxon>Acer</taxon>
    </lineage>
</organism>
<proteinExistence type="predicted"/>
<accession>A0AA39RZS8</accession>
<reference evidence="2" key="1">
    <citation type="journal article" date="2022" name="Plant J.">
        <title>Strategies of tolerance reflected in two North American maple genomes.</title>
        <authorList>
            <person name="McEvoy S.L."/>
            <person name="Sezen U.U."/>
            <person name="Trouern-Trend A."/>
            <person name="McMahon S.M."/>
            <person name="Schaberg P.G."/>
            <person name="Yang J."/>
            <person name="Wegrzyn J.L."/>
            <person name="Swenson N.G."/>
        </authorList>
    </citation>
    <scope>NUCLEOTIDE SEQUENCE</scope>
    <source>
        <strain evidence="2">NS2018</strain>
    </source>
</reference>
<evidence type="ECO:0000256" key="1">
    <source>
        <dbReference type="SAM" id="MobiDB-lite"/>
    </source>
</evidence>
<feature type="region of interest" description="Disordered" evidence="1">
    <location>
        <begin position="87"/>
        <end position="120"/>
    </location>
</feature>
<keyword evidence="3" id="KW-1185">Reference proteome</keyword>
<reference evidence="2" key="2">
    <citation type="submission" date="2023-06" db="EMBL/GenBank/DDBJ databases">
        <authorList>
            <person name="Swenson N.G."/>
            <person name="Wegrzyn J.L."/>
            <person name="Mcevoy S.L."/>
        </authorList>
    </citation>
    <scope>NUCLEOTIDE SEQUENCE</scope>
    <source>
        <strain evidence="2">NS2018</strain>
        <tissue evidence="2">Leaf</tissue>
    </source>
</reference>
<evidence type="ECO:0000313" key="3">
    <source>
        <dbReference type="Proteomes" id="UP001168877"/>
    </source>
</evidence>
<dbReference type="EMBL" id="JAUESC010000384">
    <property type="protein sequence ID" value="KAK0581537.1"/>
    <property type="molecule type" value="Genomic_DNA"/>
</dbReference>
<name>A0AA39RZS8_ACESA</name>
<sequence>MEVLIADGSDDRRTTIDHRKSLMLETVKTWFELFSWESDGKFENAFWIGARNHTPEEANPSPWGTRAAIGFSHDRLDLRWRVTTNSGWSGKTAQGAGRRLRRGVEAAEEEERMGGGRVGE</sequence>
<evidence type="ECO:0000313" key="2">
    <source>
        <dbReference type="EMBL" id="KAK0581537.1"/>
    </source>
</evidence>
<protein>
    <submittedName>
        <fullName evidence="2">Uncharacterized protein</fullName>
    </submittedName>
</protein>
<gene>
    <name evidence="2" type="ORF">LWI29_014928</name>
</gene>
<dbReference type="AlphaFoldDB" id="A0AA39RZS8"/>
<dbReference type="Proteomes" id="UP001168877">
    <property type="component" value="Unassembled WGS sequence"/>
</dbReference>
<comment type="caution">
    <text evidence="2">The sequence shown here is derived from an EMBL/GenBank/DDBJ whole genome shotgun (WGS) entry which is preliminary data.</text>
</comment>